<sequence length="190" mass="20201">MIIATLCALTICACTPLPEHTADGRAEEHDIASATIAPSLPPRPREIRLEGLDPCAVLTEEQRLRLSLDNPPSAYVETGFGNAKACTMRSTISGNVTRLALVTAEGVGVWLDENAQVDARPTTVGGFPGLTVRTPGMEQVCNVEVDVAEGQFLDVMFRDGGNETKATQDTLCLGAQRVAEAAIAALLQRR</sequence>
<dbReference type="RefSeq" id="WP_344035915.1">
    <property type="nucleotide sequence ID" value="NZ_BAAAKE010000004.1"/>
</dbReference>
<organism evidence="1 2">
    <name type="scientific">Saccharothrix xinjiangensis</name>
    <dbReference type="NCBI Taxonomy" id="204798"/>
    <lineage>
        <taxon>Bacteria</taxon>
        <taxon>Bacillati</taxon>
        <taxon>Actinomycetota</taxon>
        <taxon>Actinomycetes</taxon>
        <taxon>Pseudonocardiales</taxon>
        <taxon>Pseudonocardiaceae</taxon>
        <taxon>Saccharothrix</taxon>
    </lineage>
</organism>
<comment type="caution">
    <text evidence="1">The sequence shown here is derived from an EMBL/GenBank/DDBJ whole genome shotgun (WGS) entry which is preliminary data.</text>
</comment>
<gene>
    <name evidence="1" type="ORF">ACFPFM_28245</name>
</gene>
<dbReference type="EMBL" id="JBHSJB010000028">
    <property type="protein sequence ID" value="MFC5057624.1"/>
    <property type="molecule type" value="Genomic_DNA"/>
</dbReference>
<proteinExistence type="predicted"/>
<dbReference type="Proteomes" id="UP001595833">
    <property type="component" value="Unassembled WGS sequence"/>
</dbReference>
<dbReference type="InterPro" id="IPR024520">
    <property type="entry name" value="DUF3558"/>
</dbReference>
<reference evidence="2" key="1">
    <citation type="journal article" date="2019" name="Int. J. Syst. Evol. Microbiol.">
        <title>The Global Catalogue of Microorganisms (GCM) 10K type strain sequencing project: providing services to taxonomists for standard genome sequencing and annotation.</title>
        <authorList>
            <consortium name="The Broad Institute Genomics Platform"/>
            <consortium name="The Broad Institute Genome Sequencing Center for Infectious Disease"/>
            <person name="Wu L."/>
            <person name="Ma J."/>
        </authorList>
    </citation>
    <scope>NUCLEOTIDE SEQUENCE [LARGE SCALE GENOMIC DNA]</scope>
    <source>
        <strain evidence="2">KCTC 12848</strain>
    </source>
</reference>
<name>A0ABV9Y753_9PSEU</name>
<keyword evidence="2" id="KW-1185">Reference proteome</keyword>
<protein>
    <submittedName>
        <fullName evidence="1">DUF3558 domain-containing protein</fullName>
    </submittedName>
</protein>
<dbReference type="Pfam" id="PF12079">
    <property type="entry name" value="DUF3558"/>
    <property type="match status" value="1"/>
</dbReference>
<evidence type="ECO:0000313" key="1">
    <source>
        <dbReference type="EMBL" id="MFC5057624.1"/>
    </source>
</evidence>
<accession>A0ABV9Y753</accession>
<evidence type="ECO:0000313" key="2">
    <source>
        <dbReference type="Proteomes" id="UP001595833"/>
    </source>
</evidence>